<dbReference type="Gene3D" id="2.160.20.80">
    <property type="entry name" value="E3 ubiquitin-protein ligase SopA"/>
    <property type="match status" value="2"/>
</dbReference>
<sequence>MPQSSPTAAQLLSRITADHGCSGQDLSAVDFDQLDTDEPLQFTDCTLTRARISGTALRESIWINCTFRDCVFSGTALQEAQFTRCGFYNPASVTGAMFQHCSLSSTRFTGCDLTLATFKSCDAHDIAFKDCQMRGTGFEATDFSQSLGRKRLNAAHFDECRLIDARFDRLDLSSCEFSGCDMTGIALTAARLVKARIKRCTLVVPEIGGADFSGADLSGSSLDGFHLPDLRAYSEMQVSAGQQHHLLRGLGVKVVPD</sequence>
<dbReference type="Proteomes" id="UP000245911">
    <property type="component" value="Unassembled WGS sequence"/>
</dbReference>
<dbReference type="InterPro" id="IPR001646">
    <property type="entry name" value="5peptide_repeat"/>
</dbReference>
<name>A0A2T8HRY2_9RHOB</name>
<comment type="caution">
    <text evidence="1">The sequence shown here is derived from an EMBL/GenBank/DDBJ whole genome shotgun (WGS) entry which is preliminary data.</text>
</comment>
<dbReference type="InterPro" id="IPR051082">
    <property type="entry name" value="Pentapeptide-BTB/POZ_domain"/>
</dbReference>
<dbReference type="OrthoDB" id="5293049at2"/>
<gene>
    <name evidence="1" type="ORF">DDE20_13855</name>
</gene>
<protein>
    <recommendedName>
        <fullName evidence="3">Pentapeptide repeat-containing protein</fullName>
    </recommendedName>
</protein>
<evidence type="ECO:0000313" key="2">
    <source>
        <dbReference type="Proteomes" id="UP000245911"/>
    </source>
</evidence>
<dbReference type="SUPFAM" id="SSF141571">
    <property type="entry name" value="Pentapeptide repeat-like"/>
    <property type="match status" value="1"/>
</dbReference>
<organism evidence="1 2">
    <name type="scientific">Pararhodobacter oceanensis</name>
    <dbReference type="NCBI Taxonomy" id="2172121"/>
    <lineage>
        <taxon>Bacteria</taxon>
        <taxon>Pseudomonadati</taxon>
        <taxon>Pseudomonadota</taxon>
        <taxon>Alphaproteobacteria</taxon>
        <taxon>Rhodobacterales</taxon>
        <taxon>Paracoccaceae</taxon>
        <taxon>Pararhodobacter</taxon>
    </lineage>
</organism>
<dbReference type="RefSeq" id="WP_116559107.1">
    <property type="nucleotide sequence ID" value="NZ_QDKM01000006.1"/>
</dbReference>
<dbReference type="EMBL" id="QDKM01000006">
    <property type="protein sequence ID" value="PVH28188.1"/>
    <property type="molecule type" value="Genomic_DNA"/>
</dbReference>
<evidence type="ECO:0000313" key="1">
    <source>
        <dbReference type="EMBL" id="PVH28188.1"/>
    </source>
</evidence>
<proteinExistence type="predicted"/>
<accession>A0A2T8HRY2</accession>
<dbReference type="Pfam" id="PF13599">
    <property type="entry name" value="Pentapeptide_4"/>
    <property type="match status" value="2"/>
</dbReference>
<reference evidence="1 2" key="1">
    <citation type="submission" date="2018-04" db="EMBL/GenBank/DDBJ databases">
        <title>Pararhodobacter oceanense sp. nov., isolated from marine intertidal sediment.</title>
        <authorList>
            <person name="Wang X.-L."/>
            <person name="Du Z.-J."/>
        </authorList>
    </citation>
    <scope>NUCLEOTIDE SEQUENCE [LARGE SCALE GENOMIC DNA]</scope>
    <source>
        <strain evidence="1 2">AM505</strain>
    </source>
</reference>
<dbReference type="PANTHER" id="PTHR14136">
    <property type="entry name" value="BTB_POZ DOMAIN-CONTAINING PROTEIN KCTD9"/>
    <property type="match status" value="1"/>
</dbReference>
<dbReference type="AlphaFoldDB" id="A0A2T8HRY2"/>
<dbReference type="PANTHER" id="PTHR14136:SF17">
    <property type="entry name" value="BTB_POZ DOMAIN-CONTAINING PROTEIN KCTD9"/>
    <property type="match status" value="1"/>
</dbReference>
<keyword evidence="2" id="KW-1185">Reference proteome</keyword>
<evidence type="ECO:0008006" key="3">
    <source>
        <dbReference type="Google" id="ProtNLM"/>
    </source>
</evidence>